<keyword evidence="12" id="KW-1185">Reference proteome</keyword>
<evidence type="ECO:0000256" key="2">
    <source>
        <dbReference type="ARBA" id="ARBA00005058"/>
    </source>
</evidence>
<feature type="transmembrane region" description="Helical" evidence="9">
    <location>
        <begin position="163"/>
        <end position="182"/>
    </location>
</feature>
<dbReference type="InterPro" id="IPR032466">
    <property type="entry name" value="Metal_Hydrolase"/>
</dbReference>
<keyword evidence="9" id="KW-0472">Membrane</keyword>
<dbReference type="GO" id="GO:0006166">
    <property type="term" value="P:purine ribonucleoside salvage"/>
    <property type="evidence" value="ECO:0007669"/>
    <property type="project" value="UniProtKB-KW"/>
</dbReference>
<evidence type="ECO:0000256" key="8">
    <source>
        <dbReference type="ARBA" id="ARBA00022833"/>
    </source>
</evidence>
<dbReference type="GO" id="GO:0005829">
    <property type="term" value="C:cytosol"/>
    <property type="evidence" value="ECO:0007669"/>
    <property type="project" value="TreeGrafter"/>
</dbReference>
<reference evidence="11" key="1">
    <citation type="submission" date="2022-12" db="EMBL/GenBank/DDBJ databases">
        <authorList>
            <person name="Webb A."/>
        </authorList>
    </citation>
    <scope>NUCLEOTIDE SEQUENCE</scope>
    <source>
        <strain evidence="11">Pd1</strain>
    </source>
</reference>
<name>A0AAV0UCE3_9STRA</name>
<evidence type="ECO:0000256" key="3">
    <source>
        <dbReference type="ARBA" id="ARBA00006676"/>
    </source>
</evidence>
<dbReference type="GO" id="GO:0043103">
    <property type="term" value="P:hypoxanthine salvage"/>
    <property type="evidence" value="ECO:0007669"/>
    <property type="project" value="TreeGrafter"/>
</dbReference>
<dbReference type="InterPro" id="IPR001365">
    <property type="entry name" value="A_deaminase_dom"/>
</dbReference>
<dbReference type="Proteomes" id="UP001162029">
    <property type="component" value="Unassembled WGS sequence"/>
</dbReference>
<evidence type="ECO:0000256" key="9">
    <source>
        <dbReference type="SAM" id="Phobius"/>
    </source>
</evidence>
<sequence>MSSFVSKFHQYPTNETFSNDFLRQVPKADLHCHLDGCLRPQTLIDLAVQQDVKLPTYDAELLKKEVFKEKYDSLDEYLVCFSYASAVLRTSEALERVAYEQAYDQFHMGVRYFETRFAPQLNTVPGKLSLEDVMLSVDRGSKRAMNEFNAKDQDVVSGLAPPFAYGIIVCAMRYLHIGFLALL</sequence>
<dbReference type="AlphaFoldDB" id="A0AAV0UCE3"/>
<keyword evidence="5" id="KW-0479">Metal-binding</keyword>
<keyword evidence="9" id="KW-1133">Transmembrane helix</keyword>
<dbReference type="GO" id="GO:0009897">
    <property type="term" value="C:external side of plasma membrane"/>
    <property type="evidence" value="ECO:0007669"/>
    <property type="project" value="TreeGrafter"/>
</dbReference>
<keyword evidence="7" id="KW-0378">Hydrolase</keyword>
<comment type="pathway">
    <text evidence="2">Purine metabolism; purine nucleoside salvage.</text>
</comment>
<dbReference type="InterPro" id="IPR006330">
    <property type="entry name" value="Ado/ade_deaminase"/>
</dbReference>
<evidence type="ECO:0000313" key="11">
    <source>
        <dbReference type="EMBL" id="CAI5732594.1"/>
    </source>
</evidence>
<evidence type="ECO:0000256" key="5">
    <source>
        <dbReference type="ARBA" id="ARBA00022723"/>
    </source>
</evidence>
<keyword evidence="8" id="KW-0862">Zinc</keyword>
<accession>A0AAV0UCE3</accession>
<evidence type="ECO:0000259" key="10">
    <source>
        <dbReference type="Pfam" id="PF00962"/>
    </source>
</evidence>
<keyword evidence="9" id="KW-0812">Transmembrane</keyword>
<proteinExistence type="inferred from homology"/>
<dbReference type="GO" id="GO:0006154">
    <property type="term" value="P:adenosine catabolic process"/>
    <property type="evidence" value="ECO:0007669"/>
    <property type="project" value="TreeGrafter"/>
</dbReference>
<protein>
    <recommendedName>
        <fullName evidence="4">adenosine deaminase</fullName>
        <ecNumber evidence="4">3.5.4.4</ecNumber>
    </recommendedName>
</protein>
<dbReference type="EC" id="3.5.4.4" evidence="4"/>
<dbReference type="GO" id="GO:0046872">
    <property type="term" value="F:metal ion binding"/>
    <property type="evidence" value="ECO:0007669"/>
    <property type="project" value="UniProtKB-KW"/>
</dbReference>
<feature type="domain" description="Adenosine deaminase" evidence="10">
    <location>
        <begin position="26"/>
        <end position="151"/>
    </location>
</feature>
<evidence type="ECO:0000313" key="12">
    <source>
        <dbReference type="Proteomes" id="UP001162029"/>
    </source>
</evidence>
<gene>
    <name evidence="11" type="ORF">PDE001_LOCUS5151</name>
</gene>
<dbReference type="GO" id="GO:0046103">
    <property type="term" value="P:inosine biosynthetic process"/>
    <property type="evidence" value="ECO:0007669"/>
    <property type="project" value="TreeGrafter"/>
</dbReference>
<evidence type="ECO:0000256" key="7">
    <source>
        <dbReference type="ARBA" id="ARBA00022801"/>
    </source>
</evidence>
<comment type="similarity">
    <text evidence="3">Belongs to the metallo-dependent hydrolases superfamily. Adenosine and AMP deaminases family.</text>
</comment>
<evidence type="ECO:0000256" key="1">
    <source>
        <dbReference type="ARBA" id="ARBA00001947"/>
    </source>
</evidence>
<dbReference type="GO" id="GO:0060169">
    <property type="term" value="P:negative regulation of adenosine receptor signaling pathway"/>
    <property type="evidence" value="ECO:0007669"/>
    <property type="project" value="TreeGrafter"/>
</dbReference>
<evidence type="ECO:0000256" key="6">
    <source>
        <dbReference type="ARBA" id="ARBA00022726"/>
    </source>
</evidence>
<organism evidence="11 12">
    <name type="scientific">Peronospora destructor</name>
    <dbReference type="NCBI Taxonomy" id="86335"/>
    <lineage>
        <taxon>Eukaryota</taxon>
        <taxon>Sar</taxon>
        <taxon>Stramenopiles</taxon>
        <taxon>Oomycota</taxon>
        <taxon>Peronosporomycetes</taxon>
        <taxon>Peronosporales</taxon>
        <taxon>Peronosporaceae</taxon>
        <taxon>Peronospora</taxon>
    </lineage>
</organism>
<dbReference type="EMBL" id="CANTFM010000976">
    <property type="protein sequence ID" value="CAI5732594.1"/>
    <property type="molecule type" value="Genomic_DNA"/>
</dbReference>
<dbReference type="SUPFAM" id="SSF51556">
    <property type="entry name" value="Metallo-dependent hydrolases"/>
    <property type="match status" value="1"/>
</dbReference>
<dbReference type="Pfam" id="PF00962">
    <property type="entry name" value="A_deaminase"/>
    <property type="match status" value="1"/>
</dbReference>
<evidence type="ECO:0000256" key="4">
    <source>
        <dbReference type="ARBA" id="ARBA00012784"/>
    </source>
</evidence>
<dbReference type="GO" id="GO:0004000">
    <property type="term" value="F:adenosine deaminase activity"/>
    <property type="evidence" value="ECO:0007669"/>
    <property type="project" value="UniProtKB-ARBA"/>
</dbReference>
<dbReference type="PANTHER" id="PTHR11409:SF43">
    <property type="entry name" value="ADENOSINE DEAMINASE"/>
    <property type="match status" value="1"/>
</dbReference>
<comment type="cofactor">
    <cofactor evidence="1">
        <name>Zn(2+)</name>
        <dbReference type="ChEBI" id="CHEBI:29105"/>
    </cofactor>
</comment>
<keyword evidence="6" id="KW-0660">Purine salvage</keyword>
<comment type="caution">
    <text evidence="11">The sequence shown here is derived from an EMBL/GenBank/DDBJ whole genome shotgun (WGS) entry which is preliminary data.</text>
</comment>
<dbReference type="PANTHER" id="PTHR11409">
    <property type="entry name" value="ADENOSINE DEAMINASE"/>
    <property type="match status" value="1"/>
</dbReference>
<dbReference type="Gene3D" id="3.20.20.140">
    <property type="entry name" value="Metal-dependent hydrolases"/>
    <property type="match status" value="1"/>
</dbReference>